<evidence type="ECO:0000313" key="2">
    <source>
        <dbReference type="Proteomes" id="UP000823891"/>
    </source>
</evidence>
<gene>
    <name evidence="1" type="ORF">H9761_19700</name>
</gene>
<reference evidence="1" key="1">
    <citation type="journal article" date="2021" name="PeerJ">
        <title>Extensive microbial diversity within the chicken gut microbiome revealed by metagenomics and culture.</title>
        <authorList>
            <person name="Gilroy R."/>
            <person name="Ravi A."/>
            <person name="Getino M."/>
            <person name="Pursley I."/>
            <person name="Horton D.L."/>
            <person name="Alikhan N.F."/>
            <person name="Baker D."/>
            <person name="Gharbi K."/>
            <person name="Hall N."/>
            <person name="Watson M."/>
            <person name="Adriaenssens E.M."/>
            <person name="Foster-Nyarko E."/>
            <person name="Jarju S."/>
            <person name="Secka A."/>
            <person name="Antonio M."/>
            <person name="Oren A."/>
            <person name="Chaudhuri R.R."/>
            <person name="La Ragione R."/>
            <person name="Hildebrand F."/>
            <person name="Pallen M.J."/>
        </authorList>
    </citation>
    <scope>NUCLEOTIDE SEQUENCE</scope>
    <source>
        <strain evidence="1">USAMLcec2-132</strain>
    </source>
</reference>
<accession>A0A9D2SRT4</accession>
<dbReference type="EMBL" id="DWWS01000073">
    <property type="protein sequence ID" value="HJC25888.1"/>
    <property type="molecule type" value="Genomic_DNA"/>
</dbReference>
<comment type="caution">
    <text evidence="1">The sequence shown here is derived from an EMBL/GenBank/DDBJ whole genome shotgun (WGS) entry which is preliminary data.</text>
</comment>
<name>A0A9D2SRT4_9FIRM</name>
<reference evidence="1" key="2">
    <citation type="submission" date="2021-04" db="EMBL/GenBank/DDBJ databases">
        <authorList>
            <person name="Gilroy R."/>
        </authorList>
    </citation>
    <scope>NUCLEOTIDE SEQUENCE</scope>
    <source>
        <strain evidence="1">USAMLcec2-132</strain>
    </source>
</reference>
<dbReference type="AlphaFoldDB" id="A0A9D2SRT4"/>
<evidence type="ECO:0000313" key="1">
    <source>
        <dbReference type="EMBL" id="HJC25888.1"/>
    </source>
</evidence>
<proteinExistence type="predicted"/>
<dbReference type="Proteomes" id="UP000823891">
    <property type="component" value="Unassembled WGS sequence"/>
</dbReference>
<sequence>MKKVTRKKALLKEAVITIAVCLIYFAVRAGLRQASIITVDVSVSPDGQHTLLLQSRDSILRRIQDGGVRRGSTKGRLVLEEGEETIARFDFSLLDNGRAVRPESWSVSWSEGCVTAVLTGSDQADQEVTITMSGEVSSRYLSWDPFEEYVENYLENLMESVPEVPAEEADEALVLEESGYDETYLRIRDGYRAVYEELFRDRGCAFSESFDAKGNLRIILSESDETVEYLMYDRESENGKCGLYVYYTVNKGEDGAWSPDQAKILDIYAWVYDTGEVISSGRTDWADSGNEAYRAATGE</sequence>
<organism evidence="1 2">
    <name type="scientific">Candidatus Eisenbergiella merdavium</name>
    <dbReference type="NCBI Taxonomy" id="2838551"/>
    <lineage>
        <taxon>Bacteria</taxon>
        <taxon>Bacillati</taxon>
        <taxon>Bacillota</taxon>
        <taxon>Clostridia</taxon>
        <taxon>Lachnospirales</taxon>
        <taxon>Lachnospiraceae</taxon>
        <taxon>Eisenbergiella</taxon>
    </lineage>
</organism>
<protein>
    <submittedName>
        <fullName evidence="1">Uncharacterized protein</fullName>
    </submittedName>
</protein>